<proteinExistence type="predicted"/>
<dbReference type="Gene3D" id="2.60.40.10">
    <property type="entry name" value="Immunoglobulins"/>
    <property type="match status" value="1"/>
</dbReference>
<dbReference type="Proteomes" id="UP000076079">
    <property type="component" value="Chromosome"/>
</dbReference>
<dbReference type="InterPro" id="IPR036179">
    <property type="entry name" value="Ig-like_dom_sf"/>
</dbReference>
<dbReference type="OrthoDB" id="5480482at2"/>
<dbReference type="KEGG" id="abac:LuPra_06255"/>
<dbReference type="Gene3D" id="2.160.20.10">
    <property type="entry name" value="Single-stranded right-handed beta-helix, Pectin lyase-like"/>
    <property type="match status" value="1"/>
</dbReference>
<feature type="domain" description="Ig-like" evidence="1">
    <location>
        <begin position="494"/>
        <end position="575"/>
    </location>
</feature>
<keyword evidence="2" id="KW-0378">Hydrolase</keyword>
<keyword evidence="2" id="KW-0326">Glycosidase</keyword>
<dbReference type="InterPro" id="IPR012334">
    <property type="entry name" value="Pectin_lyas_fold"/>
</dbReference>
<dbReference type="InterPro" id="IPR007110">
    <property type="entry name" value="Ig-like_dom"/>
</dbReference>
<evidence type="ECO:0000313" key="3">
    <source>
        <dbReference type="Proteomes" id="UP000076079"/>
    </source>
</evidence>
<dbReference type="EC" id="3.2.1.4" evidence="2"/>
<dbReference type="GO" id="GO:0008810">
    <property type="term" value="F:cellulase activity"/>
    <property type="evidence" value="ECO:0007669"/>
    <property type="project" value="UniProtKB-EC"/>
</dbReference>
<evidence type="ECO:0000313" key="2">
    <source>
        <dbReference type="EMBL" id="AMY12969.1"/>
    </source>
</evidence>
<dbReference type="InterPro" id="IPR011050">
    <property type="entry name" value="Pectin_lyase_fold/virulence"/>
</dbReference>
<dbReference type="InterPro" id="IPR013783">
    <property type="entry name" value="Ig-like_fold"/>
</dbReference>
<sequence length="592" mass="63118">MLQLKFENENTVERPIISVAGFPNLRRQFVRIVGKTATTLSFYPPLYNTYPNGATIAMAQQQVEFAGVEDLKIEAGGSTAPVGVQFDQTFGSWVKNVRVRQSTNYNVSFSNSLQCELRGSYLDELNHGGSNGAGLLMNTVTGCLVEDNIIRDSFPGIEINAGSSGNVVAYNFINNSNGLIGIDTNHAPHNDFNLYEGNIAHNLMSDGYFGSNSDDTLYRNWLTGLAIIANPAPSDPIKNSPTWCLSLKRFTRNYSIVGNILGSGAPHVAQWECDGYGQPNIGNGASSGEVQPSAGRYWADWNPVTGTNIVGTIVGRHNVLDYKNDTCVNCGGTLSLTSGKLAVGQTPLLRFGSGASVWTTVKAVSGDTIVIDSSPWSAAIPAVGTGAEVWPGAVGYQELDLDVRATTIKKGNYSHFSRSIPPAESLSGVSFPPSLFRRVKPPYFGDRPWPAIDPLSPGQAYDASNPYRNYEAVPAAYRYFKGSPPLGVNAPTAPIVSQEPRDLSVQVGQSATFTVLASGVPNPTYQWKKNGVPVAGATLPSYSTPATTGADSGSRFSCVVTNASGSLTTREASLAVGNVVPPTAPQNLRVRE</sequence>
<reference evidence="3" key="2">
    <citation type="submission" date="2016-04" db="EMBL/GenBank/DDBJ databases">
        <title>First Complete Genome Sequence of a Subdivision 6 Acidobacterium.</title>
        <authorList>
            <person name="Huang S."/>
            <person name="Vieira S."/>
            <person name="Bunk B."/>
            <person name="Riedel T."/>
            <person name="Sproeer C."/>
            <person name="Overmann J."/>
        </authorList>
    </citation>
    <scope>NUCLEOTIDE SEQUENCE [LARGE SCALE GENOMIC DNA]</scope>
    <source>
        <strain evidence="3">DSM 100886 HEG_-6_39</strain>
    </source>
</reference>
<dbReference type="SUPFAM" id="SSF48726">
    <property type="entry name" value="Immunoglobulin"/>
    <property type="match status" value="1"/>
</dbReference>
<keyword evidence="3" id="KW-1185">Reference proteome</keyword>
<dbReference type="RefSeq" id="WP_157899908.1">
    <property type="nucleotide sequence ID" value="NZ_CP015136.1"/>
</dbReference>
<dbReference type="AlphaFoldDB" id="A0A143PYW0"/>
<dbReference type="SUPFAM" id="SSF51126">
    <property type="entry name" value="Pectin lyase-like"/>
    <property type="match status" value="1"/>
</dbReference>
<protein>
    <submittedName>
        <fullName evidence="2">Endoglucanase C</fullName>
        <ecNumber evidence="2">3.2.1.4</ecNumber>
    </submittedName>
</protein>
<gene>
    <name evidence="2" type="primary">cenC</name>
    <name evidence="2" type="ORF">LuPra_06255</name>
</gene>
<name>A0A143PYW0_LUTPR</name>
<dbReference type="PROSITE" id="PS50835">
    <property type="entry name" value="IG_LIKE"/>
    <property type="match status" value="1"/>
</dbReference>
<accession>A0A143PYW0</accession>
<dbReference type="EMBL" id="CP015136">
    <property type="protein sequence ID" value="AMY12969.1"/>
    <property type="molecule type" value="Genomic_DNA"/>
</dbReference>
<reference evidence="2 3" key="1">
    <citation type="journal article" date="2016" name="Genome Announc.">
        <title>First Complete Genome Sequence of a Subdivision 6 Acidobacterium Strain.</title>
        <authorList>
            <person name="Huang S."/>
            <person name="Vieira S."/>
            <person name="Bunk B."/>
            <person name="Riedel T."/>
            <person name="Sproer C."/>
            <person name="Overmann J."/>
        </authorList>
    </citation>
    <scope>NUCLEOTIDE SEQUENCE [LARGE SCALE GENOMIC DNA]</scope>
    <source>
        <strain evidence="3">DSM 100886 HEG_-6_39</strain>
    </source>
</reference>
<organism evidence="2 3">
    <name type="scientific">Luteitalea pratensis</name>
    <dbReference type="NCBI Taxonomy" id="1855912"/>
    <lineage>
        <taxon>Bacteria</taxon>
        <taxon>Pseudomonadati</taxon>
        <taxon>Acidobacteriota</taxon>
        <taxon>Vicinamibacteria</taxon>
        <taxon>Vicinamibacterales</taxon>
        <taxon>Vicinamibacteraceae</taxon>
        <taxon>Luteitalea</taxon>
    </lineage>
</organism>
<dbReference type="STRING" id="1855912.LuPra_06255"/>
<dbReference type="Pfam" id="PF13927">
    <property type="entry name" value="Ig_3"/>
    <property type="match status" value="1"/>
</dbReference>
<evidence type="ECO:0000259" key="1">
    <source>
        <dbReference type="PROSITE" id="PS50835"/>
    </source>
</evidence>